<feature type="non-terminal residue" evidence="2">
    <location>
        <position position="1"/>
    </location>
</feature>
<dbReference type="Proteomes" id="UP001642464">
    <property type="component" value="Unassembled WGS sequence"/>
</dbReference>
<keyword evidence="3" id="KW-1185">Reference proteome</keyword>
<sequence>CQIETRKFPVITAMTSQLAKELMDDLLQEEANPTEFFATSRLDEESDWSEDEPECPLMGTDLCEYAQVYQEDKGYVQWIRSHITTKSCAGMKKLRLYIECVDTAKKERLQAKWQEKKEMMQQKKAGAQMPIMPQIEKNKGKKSSKAKGSAKGSAEVNEEAIQQATELILAGMNHVVNPRTRVREGGGRIQQPQGEHGMDQEEDWNSEFTSDWEAVAANAQAKSLPSKSK</sequence>
<evidence type="ECO:0000256" key="1">
    <source>
        <dbReference type="SAM" id="MobiDB-lite"/>
    </source>
</evidence>
<comment type="caution">
    <text evidence="2">The sequence shown here is derived from an EMBL/GenBank/DDBJ whole genome shotgun (WGS) entry which is preliminary data.</text>
</comment>
<name>A0ABP0SL39_9DINO</name>
<proteinExistence type="predicted"/>
<feature type="region of interest" description="Disordered" evidence="1">
    <location>
        <begin position="181"/>
        <end position="204"/>
    </location>
</feature>
<organism evidence="2 3">
    <name type="scientific">Durusdinium trenchii</name>
    <dbReference type="NCBI Taxonomy" id="1381693"/>
    <lineage>
        <taxon>Eukaryota</taxon>
        <taxon>Sar</taxon>
        <taxon>Alveolata</taxon>
        <taxon>Dinophyceae</taxon>
        <taxon>Suessiales</taxon>
        <taxon>Symbiodiniaceae</taxon>
        <taxon>Durusdinium</taxon>
    </lineage>
</organism>
<evidence type="ECO:0000313" key="3">
    <source>
        <dbReference type="Proteomes" id="UP001642464"/>
    </source>
</evidence>
<accession>A0ABP0SL39</accession>
<protein>
    <submittedName>
        <fullName evidence="2">Uncharacterized protein</fullName>
    </submittedName>
</protein>
<evidence type="ECO:0000313" key="2">
    <source>
        <dbReference type="EMBL" id="CAK9112996.1"/>
    </source>
</evidence>
<gene>
    <name evidence="2" type="ORF">SCF082_LOCUS52389</name>
</gene>
<reference evidence="2 3" key="1">
    <citation type="submission" date="2024-02" db="EMBL/GenBank/DDBJ databases">
        <authorList>
            <person name="Chen Y."/>
            <person name="Shah S."/>
            <person name="Dougan E. K."/>
            <person name="Thang M."/>
            <person name="Chan C."/>
        </authorList>
    </citation>
    <scope>NUCLEOTIDE SEQUENCE [LARGE SCALE GENOMIC DNA]</scope>
</reference>
<dbReference type="EMBL" id="CAXAMM010044084">
    <property type="protein sequence ID" value="CAK9112996.1"/>
    <property type="molecule type" value="Genomic_DNA"/>
</dbReference>
<feature type="region of interest" description="Disordered" evidence="1">
    <location>
        <begin position="134"/>
        <end position="157"/>
    </location>
</feature>